<dbReference type="Proteomes" id="UP000295197">
    <property type="component" value="Unassembled WGS sequence"/>
</dbReference>
<dbReference type="InterPro" id="IPR036263">
    <property type="entry name" value="Chorismate_II_sf"/>
</dbReference>
<name>A0A4R3VVN4_9SPHI</name>
<comment type="caution">
    <text evidence="5">The sequence shown here is derived from an EMBL/GenBank/DDBJ whole genome shotgun (WGS) entry which is preliminary data.</text>
</comment>
<gene>
    <name evidence="5" type="ORF">EDC17_10415</name>
</gene>
<feature type="domain" description="Chorismate mutase" evidence="4">
    <location>
        <begin position="271"/>
        <end position="362"/>
    </location>
</feature>
<evidence type="ECO:0000256" key="1">
    <source>
        <dbReference type="ARBA" id="ARBA00012404"/>
    </source>
</evidence>
<accession>A0A4R3VVN4</accession>
<sequence>MKHSLDILPLSAWIDTNGKPLIIAGPCSAETEDQLVSTAHLLANTGKVNVLRAGIWKPRTRPGEFEGIGSIGLEWLKRAKEETGLLTATEVATAKHVEEALAAGVDVLWVGARSTANPFTVQEIADALQAAGADVPVLVKNPVNPDLSLWIGALERINRAGIKKIAAIHRGFSSFEKTAFRNEPMWDLAIQLKTIAPELPIINDPSHICGNRELIPYVTQKAIDMDMQGLIIESHIDPSVAWTDAKQQVTPAALADLIDSLNVRKPESNNPAFEDKLAELRQQIDKLDDQILKTIGDRMKIAEQIGEYKRDNNVTILQVSRWDEIVQKRVQLAKALNLGEDFTVKYLELLHNESIRKQNEIMNVKTTAEA</sequence>
<evidence type="ECO:0000313" key="6">
    <source>
        <dbReference type="Proteomes" id="UP000295197"/>
    </source>
</evidence>
<dbReference type="GO" id="GO:0046417">
    <property type="term" value="P:chorismate metabolic process"/>
    <property type="evidence" value="ECO:0007669"/>
    <property type="project" value="InterPro"/>
</dbReference>
<feature type="coiled-coil region" evidence="3">
    <location>
        <begin position="270"/>
        <end position="297"/>
    </location>
</feature>
<dbReference type="InterPro" id="IPR052899">
    <property type="entry name" value="Class-I_DAHP_synthase"/>
</dbReference>
<protein>
    <recommendedName>
        <fullName evidence="1">chorismate mutase</fullName>
        <ecNumber evidence="1">5.4.99.5</ecNumber>
    </recommendedName>
</protein>
<dbReference type="EMBL" id="SMBZ01000041">
    <property type="protein sequence ID" value="TCV09597.1"/>
    <property type="molecule type" value="Genomic_DNA"/>
</dbReference>
<proteinExistence type="predicted"/>
<dbReference type="InterPro" id="IPR002701">
    <property type="entry name" value="CM_II_prokaryot"/>
</dbReference>
<dbReference type="OrthoDB" id="9780456at2"/>
<dbReference type="RefSeq" id="WP_132778501.1">
    <property type="nucleotide sequence ID" value="NZ_SMBZ01000041.1"/>
</dbReference>
<evidence type="ECO:0000256" key="3">
    <source>
        <dbReference type="SAM" id="Coils"/>
    </source>
</evidence>
<dbReference type="PANTHER" id="PTHR43018">
    <property type="entry name" value="PHOSPHO-2-DEHYDRO-3-DEOXYHEPTONATE ALDOLASE"/>
    <property type="match status" value="1"/>
</dbReference>
<dbReference type="SUPFAM" id="SSF51569">
    <property type="entry name" value="Aldolase"/>
    <property type="match status" value="1"/>
</dbReference>
<evidence type="ECO:0000259" key="4">
    <source>
        <dbReference type="PROSITE" id="PS51168"/>
    </source>
</evidence>
<dbReference type="Gene3D" id="1.20.59.10">
    <property type="entry name" value="Chorismate mutase"/>
    <property type="match status" value="1"/>
</dbReference>
<evidence type="ECO:0000313" key="5">
    <source>
        <dbReference type="EMBL" id="TCV09597.1"/>
    </source>
</evidence>
<dbReference type="GO" id="GO:0016740">
    <property type="term" value="F:transferase activity"/>
    <property type="evidence" value="ECO:0007669"/>
    <property type="project" value="UniProtKB-KW"/>
</dbReference>
<dbReference type="EC" id="5.4.99.5" evidence="1"/>
<dbReference type="Pfam" id="PF01817">
    <property type="entry name" value="CM_2"/>
    <property type="match status" value="1"/>
</dbReference>
<keyword evidence="2" id="KW-0808">Transferase</keyword>
<reference evidence="5 6" key="1">
    <citation type="submission" date="2019-03" db="EMBL/GenBank/DDBJ databases">
        <title>Genomic Encyclopedia of Type Strains, Phase IV (KMG-IV): sequencing the most valuable type-strain genomes for metagenomic binning, comparative biology and taxonomic classification.</title>
        <authorList>
            <person name="Goeker M."/>
        </authorList>
    </citation>
    <scope>NUCLEOTIDE SEQUENCE [LARGE SCALE GENOMIC DNA]</scope>
    <source>
        <strain evidence="5 6">DSM 22362</strain>
    </source>
</reference>
<keyword evidence="6" id="KW-1185">Reference proteome</keyword>
<dbReference type="GO" id="GO:0004106">
    <property type="term" value="F:chorismate mutase activity"/>
    <property type="evidence" value="ECO:0007669"/>
    <property type="project" value="UniProtKB-EC"/>
</dbReference>
<dbReference type="Gene3D" id="3.20.20.70">
    <property type="entry name" value="Aldolase class I"/>
    <property type="match status" value="1"/>
</dbReference>
<dbReference type="InterPro" id="IPR036979">
    <property type="entry name" value="CM_dom_sf"/>
</dbReference>
<dbReference type="SUPFAM" id="SSF48600">
    <property type="entry name" value="Chorismate mutase II"/>
    <property type="match status" value="1"/>
</dbReference>
<dbReference type="InterPro" id="IPR013785">
    <property type="entry name" value="Aldolase_TIM"/>
</dbReference>
<dbReference type="AlphaFoldDB" id="A0A4R3VVN4"/>
<dbReference type="InterPro" id="IPR006218">
    <property type="entry name" value="DAHP1/KDSA"/>
</dbReference>
<dbReference type="Pfam" id="PF00793">
    <property type="entry name" value="DAHP_synth_1"/>
    <property type="match status" value="1"/>
</dbReference>
<evidence type="ECO:0000256" key="2">
    <source>
        <dbReference type="ARBA" id="ARBA00022679"/>
    </source>
</evidence>
<dbReference type="SMART" id="SM00830">
    <property type="entry name" value="CM_2"/>
    <property type="match status" value="1"/>
</dbReference>
<dbReference type="PANTHER" id="PTHR43018:SF1">
    <property type="entry name" value="PROTEIN AROA(G)"/>
    <property type="match status" value="1"/>
</dbReference>
<organism evidence="5 6">
    <name type="scientific">Sphingobacterium alimentarium</name>
    <dbReference type="NCBI Taxonomy" id="797292"/>
    <lineage>
        <taxon>Bacteria</taxon>
        <taxon>Pseudomonadati</taxon>
        <taxon>Bacteroidota</taxon>
        <taxon>Sphingobacteriia</taxon>
        <taxon>Sphingobacteriales</taxon>
        <taxon>Sphingobacteriaceae</taxon>
        <taxon>Sphingobacterium</taxon>
    </lineage>
</organism>
<keyword evidence="3" id="KW-0175">Coiled coil</keyword>
<dbReference type="PROSITE" id="PS51168">
    <property type="entry name" value="CHORISMATE_MUT_2"/>
    <property type="match status" value="1"/>
</dbReference>